<feature type="transmembrane region" description="Helical" evidence="6">
    <location>
        <begin position="324"/>
        <end position="350"/>
    </location>
</feature>
<keyword evidence="3 6" id="KW-0812">Transmembrane</keyword>
<feature type="transmembrane region" description="Helical" evidence="6">
    <location>
        <begin position="127"/>
        <end position="147"/>
    </location>
</feature>
<organism evidence="7 9">
    <name type="scientific">Xanthobacter flavus</name>
    <dbReference type="NCBI Taxonomy" id="281"/>
    <lineage>
        <taxon>Bacteria</taxon>
        <taxon>Pseudomonadati</taxon>
        <taxon>Pseudomonadota</taxon>
        <taxon>Alphaproteobacteria</taxon>
        <taxon>Hyphomicrobiales</taxon>
        <taxon>Xanthobacteraceae</taxon>
        <taxon>Xanthobacter</taxon>
    </lineage>
</organism>
<keyword evidence="5 6" id="KW-0472">Membrane</keyword>
<gene>
    <name evidence="8" type="ORF">GGQ86_003903</name>
    <name evidence="7" type="ORF">XFLAVUS301_37130</name>
</gene>
<evidence type="ECO:0000256" key="6">
    <source>
        <dbReference type="SAM" id="Phobius"/>
    </source>
</evidence>
<dbReference type="Proteomes" id="UP001144397">
    <property type="component" value="Unassembled WGS sequence"/>
</dbReference>
<reference evidence="8 10" key="2">
    <citation type="submission" date="2023-07" db="EMBL/GenBank/DDBJ databases">
        <title>Genomic Encyclopedia of Type Strains, Phase IV (KMG-IV): sequencing the most valuable type-strain genomes for metagenomic binning, comparative biology and taxonomic classification.</title>
        <authorList>
            <person name="Goeker M."/>
        </authorList>
    </citation>
    <scope>NUCLEOTIDE SEQUENCE [LARGE SCALE GENOMIC DNA]</scope>
    <source>
        <strain evidence="8 10">DSM 338</strain>
    </source>
</reference>
<feature type="transmembrane region" description="Helical" evidence="6">
    <location>
        <begin position="290"/>
        <end position="312"/>
    </location>
</feature>
<dbReference type="InterPro" id="IPR001851">
    <property type="entry name" value="ABC_transp_permease"/>
</dbReference>
<dbReference type="Proteomes" id="UP001245370">
    <property type="component" value="Unassembled WGS sequence"/>
</dbReference>
<feature type="transmembrane region" description="Helical" evidence="6">
    <location>
        <begin position="236"/>
        <end position="254"/>
    </location>
</feature>
<evidence type="ECO:0000256" key="2">
    <source>
        <dbReference type="ARBA" id="ARBA00022475"/>
    </source>
</evidence>
<keyword evidence="4 6" id="KW-1133">Transmembrane helix</keyword>
<feature type="transmembrane region" description="Helical" evidence="6">
    <location>
        <begin position="75"/>
        <end position="95"/>
    </location>
</feature>
<dbReference type="GO" id="GO:0015658">
    <property type="term" value="F:branched-chain amino acid transmembrane transporter activity"/>
    <property type="evidence" value="ECO:0007669"/>
    <property type="project" value="InterPro"/>
</dbReference>
<dbReference type="Pfam" id="PF02653">
    <property type="entry name" value="BPD_transp_2"/>
    <property type="match status" value="1"/>
</dbReference>
<evidence type="ECO:0000256" key="3">
    <source>
        <dbReference type="ARBA" id="ARBA00022692"/>
    </source>
</evidence>
<reference evidence="7" key="1">
    <citation type="submission" date="2022-12" db="EMBL/GenBank/DDBJ databases">
        <title>Reference genome sequencing for broad-spectrum identification of bacterial and archaeal isolates by mass spectrometry.</title>
        <authorList>
            <person name="Sekiguchi Y."/>
            <person name="Tourlousse D.M."/>
        </authorList>
    </citation>
    <scope>NUCLEOTIDE SEQUENCE</scope>
    <source>
        <strain evidence="7">301</strain>
    </source>
</reference>
<protein>
    <submittedName>
        <fullName evidence="8">ABC-type branched-subunit amino acid transport system permease subunit</fullName>
    </submittedName>
</protein>
<evidence type="ECO:0000256" key="4">
    <source>
        <dbReference type="ARBA" id="ARBA00022989"/>
    </source>
</evidence>
<sequence length="397" mass="41342">MADLAPSLPADTARTGGLARLAVAATVALLFAGGGFLLHAEQQGQVIALLAAFVGVFALAEKVPVGRRIVGLCRAHPGTVNLTAALSILAIAAALREEHYTLLMMATVALFATAAAGLTLQMAFAGVPNFASAAFFAVGAYVAALLGHTGIPHLLVLLIAGLAAAVLGLVLLLPVLRTRGHYAALVTIAFGLLLRAFLEVNDVLGGPQGMKVKSFSLFGLDFSRVTEIGPYDVSFYLPYALASCALFALAFFLVRRLETSFVGVALDAVRSDEVAASVFGLSIARWKATAFLLGNAMIGVAGALYGMMNGFVNPNSANFGDSLIMLSILVLGGLGNLWGAVVAAVVILVIPEKLQAIQEFRLIIFALLVIAILRFRPSGLMPRAVRDFSALVKGGPR</sequence>
<dbReference type="EMBL" id="JAVDPY010000007">
    <property type="protein sequence ID" value="MDR6335408.1"/>
    <property type="molecule type" value="Genomic_DNA"/>
</dbReference>
<evidence type="ECO:0000256" key="1">
    <source>
        <dbReference type="ARBA" id="ARBA00004651"/>
    </source>
</evidence>
<dbReference type="GeneID" id="95764491"/>
<comment type="subcellular location">
    <subcellularLocation>
        <location evidence="1">Cell membrane</location>
        <topology evidence="1">Multi-pass membrane protein</topology>
    </subcellularLocation>
</comment>
<feature type="transmembrane region" description="Helical" evidence="6">
    <location>
        <begin position="46"/>
        <end position="63"/>
    </location>
</feature>
<dbReference type="GO" id="GO:0005886">
    <property type="term" value="C:plasma membrane"/>
    <property type="evidence" value="ECO:0007669"/>
    <property type="project" value="UniProtKB-SubCell"/>
</dbReference>
<feature type="transmembrane region" description="Helical" evidence="6">
    <location>
        <begin position="180"/>
        <end position="198"/>
    </location>
</feature>
<evidence type="ECO:0000313" key="7">
    <source>
        <dbReference type="EMBL" id="GLI24039.1"/>
    </source>
</evidence>
<dbReference type="PANTHER" id="PTHR30482:SF10">
    <property type="entry name" value="HIGH-AFFINITY BRANCHED-CHAIN AMINO ACID TRANSPORT PROTEIN BRAE"/>
    <property type="match status" value="1"/>
</dbReference>
<name>A0A9W6CRI1_XANFL</name>
<feature type="transmembrane region" description="Helical" evidence="6">
    <location>
        <begin position="101"/>
        <end position="120"/>
    </location>
</feature>
<accession>A0A9W6CRI1</accession>
<proteinExistence type="predicted"/>
<keyword evidence="10" id="KW-1185">Reference proteome</keyword>
<dbReference type="PANTHER" id="PTHR30482">
    <property type="entry name" value="HIGH-AFFINITY BRANCHED-CHAIN AMINO ACID TRANSPORT SYSTEM PERMEASE"/>
    <property type="match status" value="1"/>
</dbReference>
<feature type="transmembrane region" description="Helical" evidence="6">
    <location>
        <begin position="153"/>
        <end position="173"/>
    </location>
</feature>
<evidence type="ECO:0000256" key="5">
    <source>
        <dbReference type="ARBA" id="ARBA00023136"/>
    </source>
</evidence>
<evidence type="ECO:0000313" key="8">
    <source>
        <dbReference type="EMBL" id="MDR6335408.1"/>
    </source>
</evidence>
<keyword evidence="2" id="KW-1003">Cell membrane</keyword>
<feature type="transmembrane region" description="Helical" evidence="6">
    <location>
        <begin position="362"/>
        <end position="379"/>
    </location>
</feature>
<feature type="transmembrane region" description="Helical" evidence="6">
    <location>
        <begin position="21"/>
        <end position="40"/>
    </location>
</feature>
<evidence type="ECO:0000313" key="10">
    <source>
        <dbReference type="Proteomes" id="UP001245370"/>
    </source>
</evidence>
<comment type="caution">
    <text evidence="7">The sequence shown here is derived from an EMBL/GenBank/DDBJ whole genome shotgun (WGS) entry which is preliminary data.</text>
</comment>
<dbReference type="RefSeq" id="WP_281808862.1">
    <property type="nucleotide sequence ID" value="NZ_BSDO01000006.1"/>
</dbReference>
<dbReference type="EMBL" id="BSDO01000006">
    <property type="protein sequence ID" value="GLI24039.1"/>
    <property type="molecule type" value="Genomic_DNA"/>
</dbReference>
<dbReference type="CDD" id="cd06581">
    <property type="entry name" value="TM_PBP1_LivM_like"/>
    <property type="match status" value="1"/>
</dbReference>
<dbReference type="AlphaFoldDB" id="A0A9W6CRI1"/>
<dbReference type="InterPro" id="IPR043428">
    <property type="entry name" value="LivM-like"/>
</dbReference>
<evidence type="ECO:0000313" key="9">
    <source>
        <dbReference type="Proteomes" id="UP001144397"/>
    </source>
</evidence>